<evidence type="ECO:0000259" key="11">
    <source>
        <dbReference type="Pfam" id="PF03015"/>
    </source>
</evidence>
<comment type="subcellular location">
    <subcellularLocation>
        <location evidence="1">Membrane</location>
        <topology evidence="1">Multi-pass membrane protein</topology>
    </subcellularLocation>
</comment>
<evidence type="ECO:0000256" key="5">
    <source>
        <dbReference type="ARBA" id="ARBA00022857"/>
    </source>
</evidence>
<dbReference type="SUPFAM" id="SSF51735">
    <property type="entry name" value="NAD(P)-binding Rossmann-fold domains"/>
    <property type="match status" value="1"/>
</dbReference>
<evidence type="ECO:0000256" key="7">
    <source>
        <dbReference type="ARBA" id="ARBA00023098"/>
    </source>
</evidence>
<dbReference type="FunFam" id="3.40.50.720:FF:000143">
    <property type="entry name" value="Fatty acyl-CoA reductase"/>
    <property type="match status" value="1"/>
</dbReference>
<evidence type="ECO:0000256" key="9">
    <source>
        <dbReference type="ARBA" id="ARBA00052530"/>
    </source>
</evidence>
<dbReference type="GO" id="GO:0102965">
    <property type="term" value="F:alcohol-forming long-chain fatty acyl-CoA reductase activity"/>
    <property type="evidence" value="ECO:0007669"/>
    <property type="project" value="UniProtKB-EC"/>
</dbReference>
<feature type="domain" description="Thioester reductase (TE)" evidence="12">
    <location>
        <begin position="40"/>
        <end position="316"/>
    </location>
</feature>
<evidence type="ECO:0000256" key="2">
    <source>
        <dbReference type="ARBA" id="ARBA00005928"/>
    </source>
</evidence>
<evidence type="ECO:0000259" key="12">
    <source>
        <dbReference type="Pfam" id="PF07993"/>
    </source>
</evidence>
<keyword evidence="6 10" id="KW-1133">Transmembrane helix</keyword>
<dbReference type="OrthoDB" id="429813at2759"/>
<keyword evidence="8 10" id="KW-0472">Membrane</keyword>
<comment type="function">
    <text evidence="10">Catalyzes the reduction of fatty acyl-CoA to fatty alcohols.</text>
</comment>
<dbReference type="InterPro" id="IPR033640">
    <property type="entry name" value="FAR_C"/>
</dbReference>
<evidence type="ECO:0000313" key="13">
    <source>
        <dbReference type="EMBL" id="PZC72127.1"/>
    </source>
</evidence>
<dbReference type="GO" id="GO:0080019">
    <property type="term" value="F:alcohol-forming very long-chain fatty acyl-CoA reductase activity"/>
    <property type="evidence" value="ECO:0007669"/>
    <property type="project" value="InterPro"/>
</dbReference>
<dbReference type="AlphaFoldDB" id="A0A2W1BFX3"/>
<dbReference type="Pfam" id="PF03015">
    <property type="entry name" value="Sterile"/>
    <property type="match status" value="1"/>
</dbReference>
<name>A0A2W1BFX3_HELAM</name>
<dbReference type="CDD" id="cd09071">
    <property type="entry name" value="FAR_C"/>
    <property type="match status" value="1"/>
</dbReference>
<accession>A0A2W1BFX3</accession>
<keyword evidence="3 10" id="KW-0444">Lipid biosynthesis</keyword>
<dbReference type="EC" id="1.2.1.84" evidence="10"/>
<dbReference type="GO" id="GO:0005777">
    <property type="term" value="C:peroxisome"/>
    <property type="evidence" value="ECO:0007669"/>
    <property type="project" value="TreeGrafter"/>
</dbReference>
<reference evidence="13 14" key="1">
    <citation type="journal article" date="2017" name="BMC Biol.">
        <title>Genomic innovations, transcriptional plasticity and gene loss underlying the evolution and divergence of two highly polyphagous and invasive Helicoverpa pest species.</title>
        <authorList>
            <person name="Pearce S.L."/>
            <person name="Clarke D.F."/>
            <person name="East P.D."/>
            <person name="Elfekih S."/>
            <person name="Gordon K.H."/>
            <person name="Jermiin L.S."/>
            <person name="McGaughran A."/>
            <person name="Oakeshott J.G."/>
            <person name="Papanikolaou A."/>
            <person name="Perera O.P."/>
            <person name="Rane R.V."/>
            <person name="Richards S."/>
            <person name="Tay W.T."/>
            <person name="Walsh T.K."/>
            <person name="Anderson A."/>
            <person name="Anderson C.J."/>
            <person name="Asgari S."/>
            <person name="Board P.G."/>
            <person name="Bretschneider A."/>
            <person name="Campbell P.M."/>
            <person name="Chertemps T."/>
            <person name="Christeller J.T."/>
            <person name="Coppin C.W."/>
            <person name="Downes S.J."/>
            <person name="Duan G."/>
            <person name="Farnsworth C.A."/>
            <person name="Good R.T."/>
            <person name="Han L.B."/>
            <person name="Han Y.C."/>
            <person name="Hatje K."/>
            <person name="Horne I."/>
            <person name="Huang Y.P."/>
            <person name="Hughes D.S."/>
            <person name="Jacquin-Joly E."/>
            <person name="James W."/>
            <person name="Jhangiani S."/>
            <person name="Kollmar M."/>
            <person name="Kuwar S.S."/>
            <person name="Li S."/>
            <person name="Liu N.Y."/>
            <person name="Maibeche M.T."/>
            <person name="Miller J.R."/>
            <person name="Montagne N."/>
            <person name="Perry T."/>
            <person name="Qu J."/>
            <person name="Song S.V."/>
            <person name="Sutton G.G."/>
            <person name="Vogel H."/>
            <person name="Walenz B.P."/>
            <person name="Xu W."/>
            <person name="Zhang H.J."/>
            <person name="Zou Z."/>
            <person name="Batterham P."/>
            <person name="Edwards O.R."/>
            <person name="Feyereisen R."/>
            <person name="Gibbs R.A."/>
            <person name="Heckel D.G."/>
            <person name="McGrath A."/>
            <person name="Robin C."/>
            <person name="Scherer S.E."/>
            <person name="Worley K.C."/>
            <person name="Wu Y.D."/>
        </authorList>
    </citation>
    <scope>NUCLEOTIDE SEQUENCE [LARGE SCALE GENOMIC DNA]</scope>
    <source>
        <strain evidence="13">Harm_GR_Male_#8</strain>
        <tissue evidence="13">Whole organism</tissue>
    </source>
</reference>
<dbReference type="GO" id="GO:0016020">
    <property type="term" value="C:membrane"/>
    <property type="evidence" value="ECO:0007669"/>
    <property type="project" value="UniProtKB-SubCell"/>
</dbReference>
<dbReference type="InterPro" id="IPR013120">
    <property type="entry name" value="FAR_NAD-bd"/>
</dbReference>
<evidence type="ECO:0000256" key="6">
    <source>
        <dbReference type="ARBA" id="ARBA00022989"/>
    </source>
</evidence>
<dbReference type="CDD" id="cd05236">
    <property type="entry name" value="FAR-N_SDR_e"/>
    <property type="match status" value="1"/>
</dbReference>
<evidence type="ECO:0000313" key="14">
    <source>
        <dbReference type="Proteomes" id="UP000249218"/>
    </source>
</evidence>
<evidence type="ECO:0000256" key="10">
    <source>
        <dbReference type="RuleBase" id="RU363097"/>
    </source>
</evidence>
<comment type="similarity">
    <text evidence="2 10">Belongs to the fatty acyl-CoA reductase family.</text>
</comment>
<keyword evidence="10" id="KW-0560">Oxidoreductase</keyword>
<evidence type="ECO:0000256" key="4">
    <source>
        <dbReference type="ARBA" id="ARBA00022692"/>
    </source>
</evidence>
<protein>
    <recommendedName>
        <fullName evidence="10">Fatty acyl-CoA reductase</fullName>
        <ecNumber evidence="10">1.2.1.84</ecNumber>
    </recommendedName>
</protein>
<proteinExistence type="inferred from homology"/>
<feature type="transmembrane region" description="Helical" evidence="10">
    <location>
        <begin position="282"/>
        <end position="298"/>
    </location>
</feature>
<dbReference type="Pfam" id="PF07993">
    <property type="entry name" value="NAD_binding_4"/>
    <property type="match status" value="1"/>
</dbReference>
<feature type="domain" description="Fatty acyl-CoA reductase C-terminal" evidence="11">
    <location>
        <begin position="390"/>
        <end position="486"/>
    </location>
</feature>
<dbReference type="InterPro" id="IPR036291">
    <property type="entry name" value="NAD(P)-bd_dom_sf"/>
</dbReference>
<keyword evidence="5 10" id="KW-0521">NADP</keyword>
<evidence type="ECO:0000256" key="1">
    <source>
        <dbReference type="ARBA" id="ARBA00004141"/>
    </source>
</evidence>
<sequence>MDHAREIELKLLEQLKPINELTDRGNSAVQQFYSGATVFVTGGSGFLGKHLIEKLFRSCEIKKIYLLLRPKRGKTIQERMTYIFKDPLYDTVRSKKPDFVDRIVPVEGDVAELGLGIDEKVYSEMAEEVNVIFHMAATVNFDEPLQNAGIINVRGTREVIELGKRCKNLKLLNHVSTAFAHATASRIETDVEEKFYPSPVAPDIFLNMIESMDVDRINDITPALVKDWPNTYTFTKAIAEELVRSYGGELPVCVVKPPVVCSSYLEPSPGWIDNQTVMSNPVGFLLGIGLGVIHVMLVDRERNLSYAPIDYVNNAIIAAGWDSVQNRQMWRGDVPIYTVSTSQYGFSWKQMGDIIRTDEFHRISTPRLLWYAYLLETNNRLLYWILTWLLHYLPGYFLDTIVDLLGVRPKGAPELVKVYTRSYKLTKVYRYFLSNEWNFRDDNLMAMVKRMSPEDKIIYNCNMETVKLKEFMQAMCLGLRRFIIKDGLKNTALGYRKQKMFYYANIIFIGLYMYLIWKVLYFVYSTVAIMIPM</sequence>
<dbReference type="EMBL" id="KZ150217">
    <property type="protein sequence ID" value="PZC72127.1"/>
    <property type="molecule type" value="Genomic_DNA"/>
</dbReference>
<dbReference type="Proteomes" id="UP000249218">
    <property type="component" value="Unassembled WGS sequence"/>
</dbReference>
<evidence type="ECO:0000256" key="8">
    <source>
        <dbReference type="ARBA" id="ARBA00023136"/>
    </source>
</evidence>
<dbReference type="Gene3D" id="3.40.50.720">
    <property type="entry name" value="NAD(P)-binding Rossmann-like Domain"/>
    <property type="match status" value="1"/>
</dbReference>
<keyword evidence="7 10" id="KW-0443">Lipid metabolism</keyword>
<organism evidence="13 14">
    <name type="scientific">Helicoverpa armigera</name>
    <name type="common">Cotton bollworm</name>
    <name type="synonym">Heliothis armigera</name>
    <dbReference type="NCBI Taxonomy" id="29058"/>
    <lineage>
        <taxon>Eukaryota</taxon>
        <taxon>Metazoa</taxon>
        <taxon>Ecdysozoa</taxon>
        <taxon>Arthropoda</taxon>
        <taxon>Hexapoda</taxon>
        <taxon>Insecta</taxon>
        <taxon>Pterygota</taxon>
        <taxon>Neoptera</taxon>
        <taxon>Endopterygota</taxon>
        <taxon>Lepidoptera</taxon>
        <taxon>Glossata</taxon>
        <taxon>Ditrysia</taxon>
        <taxon>Noctuoidea</taxon>
        <taxon>Noctuidae</taxon>
        <taxon>Heliothinae</taxon>
        <taxon>Helicoverpa</taxon>
    </lineage>
</organism>
<dbReference type="PANTHER" id="PTHR11011">
    <property type="entry name" value="MALE STERILITY PROTEIN 2-RELATED"/>
    <property type="match status" value="1"/>
</dbReference>
<feature type="transmembrane region" description="Helical" evidence="10">
    <location>
        <begin position="501"/>
        <end position="524"/>
    </location>
</feature>
<gene>
    <name evidence="13" type="primary">HaOG211832</name>
    <name evidence="13" type="ORF">B5X24_HaOG211832</name>
</gene>
<dbReference type="InterPro" id="IPR026055">
    <property type="entry name" value="FAR"/>
</dbReference>
<dbReference type="PANTHER" id="PTHR11011:SF60">
    <property type="entry name" value="FATTY ACYL-COA REDUCTASE-RELATED"/>
    <property type="match status" value="1"/>
</dbReference>
<keyword evidence="14" id="KW-1185">Reference proteome</keyword>
<keyword evidence="4 10" id="KW-0812">Transmembrane</keyword>
<dbReference type="GO" id="GO:0035336">
    <property type="term" value="P:long-chain fatty-acyl-CoA metabolic process"/>
    <property type="evidence" value="ECO:0007669"/>
    <property type="project" value="TreeGrafter"/>
</dbReference>
<comment type="catalytic activity">
    <reaction evidence="9 10">
        <text>a long-chain fatty acyl-CoA + 2 NADPH + 2 H(+) = a long-chain primary fatty alcohol + 2 NADP(+) + CoA</text>
        <dbReference type="Rhea" id="RHEA:52716"/>
        <dbReference type="ChEBI" id="CHEBI:15378"/>
        <dbReference type="ChEBI" id="CHEBI:57287"/>
        <dbReference type="ChEBI" id="CHEBI:57783"/>
        <dbReference type="ChEBI" id="CHEBI:58349"/>
        <dbReference type="ChEBI" id="CHEBI:77396"/>
        <dbReference type="ChEBI" id="CHEBI:83139"/>
        <dbReference type="EC" id="1.2.1.84"/>
    </reaction>
</comment>
<evidence type="ECO:0000256" key="3">
    <source>
        <dbReference type="ARBA" id="ARBA00022516"/>
    </source>
</evidence>